<comment type="caution">
    <text evidence="2">The sequence shown here is derived from an EMBL/GenBank/DDBJ whole genome shotgun (WGS) entry which is preliminary data.</text>
</comment>
<dbReference type="Proteomes" id="UP000613840">
    <property type="component" value="Unassembled WGS sequence"/>
</dbReference>
<feature type="transmembrane region" description="Helical" evidence="1">
    <location>
        <begin position="30"/>
        <end position="49"/>
    </location>
</feature>
<reference evidence="2" key="1">
    <citation type="journal article" date="2014" name="Int. J. Syst. Evol. Microbiol.">
        <title>Complete genome sequence of Corynebacterium casei LMG S-19264T (=DSM 44701T), isolated from a smear-ripened cheese.</title>
        <authorList>
            <consortium name="US DOE Joint Genome Institute (JGI-PGF)"/>
            <person name="Walter F."/>
            <person name="Albersmeier A."/>
            <person name="Kalinowski J."/>
            <person name="Ruckert C."/>
        </authorList>
    </citation>
    <scope>NUCLEOTIDE SEQUENCE</scope>
    <source>
        <strain evidence="2">CGMCC 4.7306</strain>
    </source>
</reference>
<evidence type="ECO:0000313" key="2">
    <source>
        <dbReference type="EMBL" id="GGL82670.1"/>
    </source>
</evidence>
<name>A0A917SHK7_9ACTN</name>
<dbReference type="AlphaFoldDB" id="A0A917SHK7"/>
<feature type="transmembrane region" description="Helical" evidence="1">
    <location>
        <begin position="7"/>
        <end position="24"/>
    </location>
</feature>
<evidence type="ECO:0000256" key="1">
    <source>
        <dbReference type="SAM" id="Phobius"/>
    </source>
</evidence>
<accession>A0A917SHK7</accession>
<keyword evidence="1" id="KW-0472">Membrane</keyword>
<keyword evidence="1" id="KW-0812">Transmembrane</keyword>
<sequence>MGQQARLWLLSLCGAVPGAIAVYLTNDYWVGAWVFLAVVIVLGILLYAYEKRKKQ</sequence>
<keyword evidence="1" id="KW-1133">Transmembrane helix</keyword>
<reference evidence="2" key="2">
    <citation type="submission" date="2020-09" db="EMBL/GenBank/DDBJ databases">
        <authorList>
            <person name="Sun Q."/>
            <person name="Zhou Y."/>
        </authorList>
    </citation>
    <scope>NUCLEOTIDE SEQUENCE</scope>
    <source>
        <strain evidence="2">CGMCC 4.7306</strain>
    </source>
</reference>
<keyword evidence="3" id="KW-1185">Reference proteome</keyword>
<protein>
    <submittedName>
        <fullName evidence="2">Uncharacterized protein</fullName>
    </submittedName>
</protein>
<organism evidence="2 3">
    <name type="scientific">Microlunatus endophyticus</name>
    <dbReference type="NCBI Taxonomy" id="1716077"/>
    <lineage>
        <taxon>Bacteria</taxon>
        <taxon>Bacillati</taxon>
        <taxon>Actinomycetota</taxon>
        <taxon>Actinomycetes</taxon>
        <taxon>Propionibacteriales</taxon>
        <taxon>Propionibacteriaceae</taxon>
        <taxon>Microlunatus</taxon>
    </lineage>
</organism>
<dbReference type="EMBL" id="BMMZ01000019">
    <property type="protein sequence ID" value="GGL82670.1"/>
    <property type="molecule type" value="Genomic_DNA"/>
</dbReference>
<proteinExistence type="predicted"/>
<evidence type="ECO:0000313" key="3">
    <source>
        <dbReference type="Proteomes" id="UP000613840"/>
    </source>
</evidence>
<gene>
    <name evidence="2" type="ORF">GCM10011575_46200</name>
</gene>